<keyword evidence="1" id="KW-1133">Transmembrane helix</keyword>
<protein>
    <recommendedName>
        <fullName evidence="2">DUF1468 domain-containing protein</fullName>
    </recommendedName>
</protein>
<dbReference type="Proteomes" id="UP000653056">
    <property type="component" value="Unassembled WGS sequence"/>
</dbReference>
<dbReference type="RefSeq" id="WP_189471422.1">
    <property type="nucleotide sequence ID" value="NZ_BMXS01000022.1"/>
</dbReference>
<feature type="transmembrane region" description="Helical" evidence="1">
    <location>
        <begin position="110"/>
        <end position="132"/>
    </location>
</feature>
<evidence type="ECO:0000313" key="3">
    <source>
        <dbReference type="EMBL" id="GGY04039.1"/>
    </source>
</evidence>
<proteinExistence type="predicted"/>
<evidence type="ECO:0000313" key="4">
    <source>
        <dbReference type="Proteomes" id="UP000653056"/>
    </source>
</evidence>
<keyword evidence="4" id="KW-1185">Reference proteome</keyword>
<evidence type="ECO:0000259" key="2">
    <source>
        <dbReference type="Pfam" id="PF07331"/>
    </source>
</evidence>
<feature type="transmembrane region" description="Helical" evidence="1">
    <location>
        <begin position="7"/>
        <end position="26"/>
    </location>
</feature>
<dbReference type="Pfam" id="PF07331">
    <property type="entry name" value="TctB"/>
    <property type="match status" value="1"/>
</dbReference>
<keyword evidence="1" id="KW-0472">Membrane</keyword>
<evidence type="ECO:0000256" key="1">
    <source>
        <dbReference type="SAM" id="Phobius"/>
    </source>
</evidence>
<organism evidence="3 4">
    <name type="scientific">Litchfieldella qijiaojingensis</name>
    <dbReference type="NCBI Taxonomy" id="980347"/>
    <lineage>
        <taxon>Bacteria</taxon>
        <taxon>Pseudomonadati</taxon>
        <taxon>Pseudomonadota</taxon>
        <taxon>Gammaproteobacteria</taxon>
        <taxon>Oceanospirillales</taxon>
        <taxon>Halomonadaceae</taxon>
        <taxon>Litchfieldella</taxon>
    </lineage>
</organism>
<feature type="transmembrane region" description="Helical" evidence="1">
    <location>
        <begin position="32"/>
        <end position="50"/>
    </location>
</feature>
<sequence>MKYRDTLSGLVFFAIGVTTAWIGSGFYADTAYIPVGVGVLMSVFAVPLMVRGVVGNTMSTSMPLIHHPLRFFVTLACCVLFYFLLPIIGFYTTSTLFVIVMALLLGERRPAVVICVAVVFIALLYGLFAVVLKRPLPVEFFLAS</sequence>
<keyword evidence="1" id="KW-0812">Transmembrane</keyword>
<accession>A0ABQ2Z5N0</accession>
<dbReference type="EMBL" id="BMXS01000022">
    <property type="protein sequence ID" value="GGY04039.1"/>
    <property type="molecule type" value="Genomic_DNA"/>
</dbReference>
<name>A0ABQ2Z5N0_9GAMM</name>
<comment type="caution">
    <text evidence="3">The sequence shown here is derived from an EMBL/GenBank/DDBJ whole genome shotgun (WGS) entry which is preliminary data.</text>
</comment>
<feature type="transmembrane region" description="Helical" evidence="1">
    <location>
        <begin position="71"/>
        <end position="104"/>
    </location>
</feature>
<dbReference type="InterPro" id="IPR009936">
    <property type="entry name" value="DUF1468"/>
</dbReference>
<feature type="domain" description="DUF1468" evidence="2">
    <location>
        <begin position="7"/>
        <end position="137"/>
    </location>
</feature>
<reference evidence="4" key="1">
    <citation type="journal article" date="2019" name="Int. J. Syst. Evol. Microbiol.">
        <title>The Global Catalogue of Microorganisms (GCM) 10K type strain sequencing project: providing services to taxonomists for standard genome sequencing and annotation.</title>
        <authorList>
            <consortium name="The Broad Institute Genomics Platform"/>
            <consortium name="The Broad Institute Genome Sequencing Center for Infectious Disease"/>
            <person name="Wu L."/>
            <person name="Ma J."/>
        </authorList>
    </citation>
    <scope>NUCLEOTIDE SEQUENCE [LARGE SCALE GENOMIC DNA]</scope>
    <source>
        <strain evidence="4">KCTC 22228</strain>
    </source>
</reference>
<gene>
    <name evidence="3" type="ORF">GCM10007160_34590</name>
</gene>